<comment type="caution">
    <text evidence="2">The sequence shown here is derived from an EMBL/GenBank/DDBJ whole genome shotgun (WGS) entry which is preliminary data.</text>
</comment>
<name>A0ABW7FQ29_9BURK</name>
<dbReference type="EMBL" id="JBIGHW010000021">
    <property type="protein sequence ID" value="MFG6443384.1"/>
    <property type="molecule type" value="Genomic_DNA"/>
</dbReference>
<accession>A0ABW7FQ29</accession>
<proteinExistence type="predicted"/>
<evidence type="ECO:0000313" key="3">
    <source>
        <dbReference type="Proteomes" id="UP001606301"/>
    </source>
</evidence>
<feature type="region of interest" description="Disordered" evidence="1">
    <location>
        <begin position="1"/>
        <end position="30"/>
    </location>
</feature>
<keyword evidence="3" id="KW-1185">Reference proteome</keyword>
<sequence length="165" mass="17735">MLALLAGCATRTPPPENAPPPAPPCASGERLPVGQTCSLRVDSAQRDTPLPLVLAPGDRYRVELPGGQLWRDAGQALVDPLQGDNGADNPVMRWFSSLKRMPTENYMVAGLAQEGSRPVRIGAPGLTLVVAQYGPVNFFANDVWPMHCNNSGRVWVTVRRLAAEP</sequence>
<protein>
    <recommendedName>
        <fullName evidence="4">Lipoprotein</fullName>
    </recommendedName>
</protein>
<dbReference type="Gene3D" id="2.60.120.430">
    <property type="entry name" value="Galactose-binding lectin"/>
    <property type="match status" value="1"/>
</dbReference>
<feature type="compositionally biased region" description="Pro residues" evidence="1">
    <location>
        <begin position="12"/>
        <end position="24"/>
    </location>
</feature>
<evidence type="ECO:0008006" key="4">
    <source>
        <dbReference type="Google" id="ProtNLM"/>
    </source>
</evidence>
<gene>
    <name evidence="2" type="ORF">ACG0Z3_22065</name>
</gene>
<organism evidence="2 3">
    <name type="scientific">Pelomonas margarita</name>
    <dbReference type="NCBI Taxonomy" id="3299031"/>
    <lineage>
        <taxon>Bacteria</taxon>
        <taxon>Pseudomonadati</taxon>
        <taxon>Pseudomonadota</taxon>
        <taxon>Betaproteobacteria</taxon>
        <taxon>Burkholderiales</taxon>
        <taxon>Sphaerotilaceae</taxon>
        <taxon>Roseateles</taxon>
    </lineage>
</organism>
<dbReference type="Proteomes" id="UP001606301">
    <property type="component" value="Unassembled WGS sequence"/>
</dbReference>
<evidence type="ECO:0000256" key="1">
    <source>
        <dbReference type="SAM" id="MobiDB-lite"/>
    </source>
</evidence>
<reference evidence="2 3" key="1">
    <citation type="submission" date="2024-08" db="EMBL/GenBank/DDBJ databases">
        <authorList>
            <person name="Lu H."/>
        </authorList>
    </citation>
    <scope>NUCLEOTIDE SEQUENCE [LARGE SCALE GENOMIC DNA]</scope>
    <source>
        <strain evidence="2 3">LKC17W</strain>
    </source>
</reference>
<evidence type="ECO:0000313" key="2">
    <source>
        <dbReference type="EMBL" id="MFG6443384.1"/>
    </source>
</evidence>